<dbReference type="InterPro" id="IPR051803">
    <property type="entry name" value="TA_system_RelE-like_toxin"/>
</dbReference>
<dbReference type="AlphaFoldDB" id="A0A1X7CZM0"/>
<keyword evidence="4" id="KW-1185">Reference proteome</keyword>
<evidence type="ECO:0000256" key="2">
    <source>
        <dbReference type="ARBA" id="ARBA00022649"/>
    </source>
</evidence>
<dbReference type="Pfam" id="PF05016">
    <property type="entry name" value="ParE_toxin"/>
    <property type="match status" value="1"/>
</dbReference>
<dbReference type="Proteomes" id="UP000192903">
    <property type="component" value="Unassembled WGS sequence"/>
</dbReference>
<protein>
    <submittedName>
        <fullName evidence="3">Toxin ParE1/3/4</fullName>
    </submittedName>
</protein>
<dbReference type="InterPro" id="IPR007712">
    <property type="entry name" value="RelE/ParE_toxin"/>
</dbReference>
<dbReference type="RefSeq" id="WP_085420208.1">
    <property type="nucleotide sequence ID" value="NZ_FXAF01000002.1"/>
</dbReference>
<keyword evidence="2" id="KW-1277">Toxin-antitoxin system</keyword>
<proteinExistence type="inferred from homology"/>
<dbReference type="OrthoDB" id="8369899at2"/>
<comment type="similarity">
    <text evidence="1">Belongs to the RelE toxin family.</text>
</comment>
<dbReference type="InterPro" id="IPR035093">
    <property type="entry name" value="RelE/ParE_toxin_dom_sf"/>
</dbReference>
<evidence type="ECO:0000313" key="3">
    <source>
        <dbReference type="EMBL" id="SMF05969.1"/>
    </source>
</evidence>
<dbReference type="STRING" id="464029.SAMN02982989_4799"/>
<organism evidence="3 4">
    <name type="scientific">Xaviernesmea oryzae</name>
    <dbReference type="NCBI Taxonomy" id="464029"/>
    <lineage>
        <taxon>Bacteria</taxon>
        <taxon>Pseudomonadati</taxon>
        <taxon>Pseudomonadota</taxon>
        <taxon>Alphaproteobacteria</taxon>
        <taxon>Hyphomicrobiales</taxon>
        <taxon>Rhizobiaceae</taxon>
        <taxon>Rhizobium/Agrobacterium group</taxon>
        <taxon>Xaviernesmea</taxon>
    </lineage>
</organism>
<dbReference type="PANTHER" id="PTHR33755:SF6">
    <property type="entry name" value="PLASMID STABILIZATION SYSTEM PROTEIN"/>
    <property type="match status" value="1"/>
</dbReference>
<evidence type="ECO:0000313" key="4">
    <source>
        <dbReference type="Proteomes" id="UP000192903"/>
    </source>
</evidence>
<reference evidence="4" key="1">
    <citation type="submission" date="2017-04" db="EMBL/GenBank/DDBJ databases">
        <authorList>
            <person name="Varghese N."/>
            <person name="Submissions S."/>
        </authorList>
    </citation>
    <scope>NUCLEOTIDE SEQUENCE [LARGE SCALE GENOMIC DNA]</scope>
    <source>
        <strain evidence="4">B4P</strain>
    </source>
</reference>
<sequence>MVVRFAPAAAQDLEEIGDYIHSENPRAAYRFVAELRARCNRLADTPRSGAPRPDLWAGLRSIPFRLYVVFYTVSGDDVRIERILHGSRDIEAVFSEDERPEE</sequence>
<accession>A0A1X7CZM0</accession>
<evidence type="ECO:0000256" key="1">
    <source>
        <dbReference type="ARBA" id="ARBA00006226"/>
    </source>
</evidence>
<dbReference type="NCBIfam" id="TIGR02385">
    <property type="entry name" value="RelE_StbE"/>
    <property type="match status" value="1"/>
</dbReference>
<dbReference type="Gene3D" id="3.30.2310.20">
    <property type="entry name" value="RelE-like"/>
    <property type="match status" value="1"/>
</dbReference>
<dbReference type="PANTHER" id="PTHR33755">
    <property type="entry name" value="TOXIN PARE1-RELATED"/>
    <property type="match status" value="1"/>
</dbReference>
<dbReference type="EMBL" id="FXAF01000002">
    <property type="protein sequence ID" value="SMF05969.1"/>
    <property type="molecule type" value="Genomic_DNA"/>
</dbReference>
<gene>
    <name evidence="3" type="ORF">SAMN02982989_4799</name>
</gene>
<name>A0A1X7CZM0_9HYPH</name>